<dbReference type="WBParaSite" id="HPBE_0001381801-mRNA-1">
    <property type="protein sequence ID" value="HPBE_0001381801-mRNA-1"/>
    <property type="gene ID" value="HPBE_0001381801"/>
</dbReference>
<dbReference type="Proteomes" id="UP000050761">
    <property type="component" value="Unassembled WGS sequence"/>
</dbReference>
<accession>A0A3P8A314</accession>
<dbReference type="AlphaFoldDB" id="A0A183FYR9"/>
<organism evidence="2 3">
    <name type="scientific">Heligmosomoides polygyrus</name>
    <name type="common">Parasitic roundworm</name>
    <dbReference type="NCBI Taxonomy" id="6339"/>
    <lineage>
        <taxon>Eukaryota</taxon>
        <taxon>Metazoa</taxon>
        <taxon>Ecdysozoa</taxon>
        <taxon>Nematoda</taxon>
        <taxon>Chromadorea</taxon>
        <taxon>Rhabditida</taxon>
        <taxon>Rhabditina</taxon>
        <taxon>Rhabditomorpha</taxon>
        <taxon>Strongyloidea</taxon>
        <taxon>Heligmosomidae</taxon>
        <taxon>Heligmosomoides</taxon>
    </lineage>
</organism>
<sequence>MEVKLLTDEDYLEWLIEENSASCEEDFLSDEDECGEIGWHFCSVATSGDERRLVVKDRKLCQYCLLTLRSTCRNKNLDGHHRFLCSLPVCKPLIANTIKSIEEEPGTLRHDRREAGV</sequence>
<reference evidence="3" key="2">
    <citation type="submission" date="2019-09" db="UniProtKB">
        <authorList>
            <consortium name="WormBaseParasite"/>
        </authorList>
    </citation>
    <scope>IDENTIFICATION</scope>
</reference>
<reference evidence="1 2" key="1">
    <citation type="submission" date="2018-11" db="EMBL/GenBank/DDBJ databases">
        <authorList>
            <consortium name="Pathogen Informatics"/>
        </authorList>
    </citation>
    <scope>NUCLEOTIDE SEQUENCE [LARGE SCALE GENOMIC DNA]</scope>
</reference>
<protein>
    <submittedName>
        <fullName evidence="3">TRAF-type domain-containing protein</fullName>
    </submittedName>
</protein>
<proteinExistence type="predicted"/>
<evidence type="ECO:0000313" key="1">
    <source>
        <dbReference type="EMBL" id="VDO97539.1"/>
    </source>
</evidence>
<evidence type="ECO:0000313" key="2">
    <source>
        <dbReference type="Proteomes" id="UP000050761"/>
    </source>
</evidence>
<name>A0A183FYR9_HELPZ</name>
<keyword evidence="2" id="KW-1185">Reference proteome</keyword>
<dbReference type="EMBL" id="UZAH01028085">
    <property type="protein sequence ID" value="VDO97539.1"/>
    <property type="molecule type" value="Genomic_DNA"/>
</dbReference>
<evidence type="ECO:0000313" key="3">
    <source>
        <dbReference type="WBParaSite" id="HPBE_0001381801-mRNA-1"/>
    </source>
</evidence>
<accession>A0A183FYR9</accession>
<gene>
    <name evidence="1" type="ORF">HPBE_LOCUS13819</name>
</gene>